<reference evidence="1" key="1">
    <citation type="submission" date="2014-09" db="EMBL/GenBank/DDBJ databases">
        <authorList>
            <person name="Magalhaes I.L.F."/>
            <person name="Oliveira U."/>
            <person name="Santos F.R."/>
            <person name="Vidigal T.H.D.A."/>
            <person name="Brescovit A.D."/>
            <person name="Santos A.J."/>
        </authorList>
    </citation>
    <scope>NUCLEOTIDE SEQUENCE</scope>
    <source>
        <tissue evidence="1">Shoot tissue taken approximately 20 cm above the soil surface</tissue>
    </source>
</reference>
<sequence length="77" mass="9232">MSSACSFYGMFVPNICHHHMFFQSMPDPDISLSIQAYIYAHVLKQLVKKYLWSDYCDNSTSFFFAYYSLVCRWIWLH</sequence>
<reference evidence="1" key="2">
    <citation type="journal article" date="2015" name="Data Brief">
        <title>Shoot transcriptome of the giant reed, Arundo donax.</title>
        <authorList>
            <person name="Barrero R.A."/>
            <person name="Guerrero F.D."/>
            <person name="Moolhuijzen P."/>
            <person name="Goolsby J.A."/>
            <person name="Tidwell J."/>
            <person name="Bellgard S.E."/>
            <person name="Bellgard M.I."/>
        </authorList>
    </citation>
    <scope>NUCLEOTIDE SEQUENCE</scope>
    <source>
        <tissue evidence="1">Shoot tissue taken approximately 20 cm above the soil surface</tissue>
    </source>
</reference>
<dbReference type="EMBL" id="GBRH01197530">
    <property type="protein sequence ID" value="JAE00366.1"/>
    <property type="molecule type" value="Transcribed_RNA"/>
</dbReference>
<dbReference type="AlphaFoldDB" id="A0A0A9ER57"/>
<accession>A0A0A9ER57</accession>
<protein>
    <submittedName>
        <fullName evidence="1">Uncharacterized protein</fullName>
    </submittedName>
</protein>
<name>A0A0A9ER57_ARUDO</name>
<organism evidence="1">
    <name type="scientific">Arundo donax</name>
    <name type="common">Giant reed</name>
    <name type="synonym">Donax arundinaceus</name>
    <dbReference type="NCBI Taxonomy" id="35708"/>
    <lineage>
        <taxon>Eukaryota</taxon>
        <taxon>Viridiplantae</taxon>
        <taxon>Streptophyta</taxon>
        <taxon>Embryophyta</taxon>
        <taxon>Tracheophyta</taxon>
        <taxon>Spermatophyta</taxon>
        <taxon>Magnoliopsida</taxon>
        <taxon>Liliopsida</taxon>
        <taxon>Poales</taxon>
        <taxon>Poaceae</taxon>
        <taxon>PACMAD clade</taxon>
        <taxon>Arundinoideae</taxon>
        <taxon>Arundineae</taxon>
        <taxon>Arundo</taxon>
    </lineage>
</organism>
<proteinExistence type="predicted"/>
<evidence type="ECO:0000313" key="1">
    <source>
        <dbReference type="EMBL" id="JAE00366.1"/>
    </source>
</evidence>